<accession>A0ABV4X697</accession>
<evidence type="ECO:0000259" key="7">
    <source>
        <dbReference type="PROSITE" id="PS50109"/>
    </source>
</evidence>
<evidence type="ECO:0000256" key="1">
    <source>
        <dbReference type="ARBA" id="ARBA00000085"/>
    </source>
</evidence>
<keyword evidence="4" id="KW-0808">Transferase</keyword>
<dbReference type="InterPro" id="IPR003594">
    <property type="entry name" value="HATPase_dom"/>
</dbReference>
<dbReference type="Pfam" id="PF14361">
    <property type="entry name" value="RsbRD_N"/>
    <property type="match status" value="1"/>
</dbReference>
<keyword evidence="6" id="KW-0902">Two-component regulatory system</keyword>
<dbReference type="GO" id="GO:0005524">
    <property type="term" value="F:ATP binding"/>
    <property type="evidence" value="ECO:0007669"/>
    <property type="project" value="UniProtKB-KW"/>
</dbReference>
<keyword evidence="3" id="KW-0597">Phosphoprotein</keyword>
<dbReference type="Gene3D" id="3.30.565.10">
    <property type="entry name" value="Histidine kinase-like ATPase, C-terminal domain"/>
    <property type="match status" value="1"/>
</dbReference>
<dbReference type="PROSITE" id="PS50109">
    <property type="entry name" value="HIS_KIN"/>
    <property type="match status" value="1"/>
</dbReference>
<keyword evidence="9" id="KW-1185">Reference proteome</keyword>
<dbReference type="SMART" id="SM00387">
    <property type="entry name" value="HATPase_c"/>
    <property type="match status" value="1"/>
</dbReference>
<feature type="domain" description="Histidine kinase" evidence="7">
    <location>
        <begin position="173"/>
        <end position="396"/>
    </location>
</feature>
<dbReference type="Proteomes" id="UP001576774">
    <property type="component" value="Unassembled WGS sequence"/>
</dbReference>
<evidence type="ECO:0000256" key="2">
    <source>
        <dbReference type="ARBA" id="ARBA00012438"/>
    </source>
</evidence>
<dbReference type="EMBL" id="JBHFNQ010000119">
    <property type="protein sequence ID" value="MFB2878330.1"/>
    <property type="molecule type" value="Genomic_DNA"/>
</dbReference>
<dbReference type="SUPFAM" id="SSF55874">
    <property type="entry name" value="ATPase domain of HSP90 chaperone/DNA topoisomerase II/histidine kinase"/>
    <property type="match status" value="1"/>
</dbReference>
<evidence type="ECO:0000313" key="9">
    <source>
        <dbReference type="Proteomes" id="UP001576774"/>
    </source>
</evidence>
<keyword evidence="8" id="KW-0067">ATP-binding</keyword>
<dbReference type="InterPro" id="IPR036097">
    <property type="entry name" value="HisK_dim/P_sf"/>
</dbReference>
<dbReference type="PANTHER" id="PTHR43047:SF72">
    <property type="entry name" value="OSMOSENSING HISTIDINE PROTEIN KINASE SLN1"/>
    <property type="match status" value="1"/>
</dbReference>
<dbReference type="RefSeq" id="WP_413271405.1">
    <property type="nucleotide sequence ID" value="NZ_JBHFNQ010000119.1"/>
</dbReference>
<dbReference type="Pfam" id="PF02518">
    <property type="entry name" value="HATPase_c"/>
    <property type="match status" value="1"/>
</dbReference>
<evidence type="ECO:0000313" key="8">
    <source>
        <dbReference type="EMBL" id="MFB2878330.1"/>
    </source>
</evidence>
<evidence type="ECO:0000256" key="3">
    <source>
        <dbReference type="ARBA" id="ARBA00022553"/>
    </source>
</evidence>
<evidence type="ECO:0000256" key="6">
    <source>
        <dbReference type="ARBA" id="ARBA00023012"/>
    </source>
</evidence>
<name>A0ABV4X697_9CYAN</name>
<keyword evidence="5" id="KW-0418">Kinase</keyword>
<dbReference type="Gene3D" id="1.10.287.130">
    <property type="match status" value="1"/>
</dbReference>
<dbReference type="SUPFAM" id="SSF47384">
    <property type="entry name" value="Homodimeric domain of signal transducing histidine kinase"/>
    <property type="match status" value="1"/>
</dbReference>
<dbReference type="InterPro" id="IPR025751">
    <property type="entry name" value="RsbRD_N_dom"/>
</dbReference>
<evidence type="ECO:0000256" key="4">
    <source>
        <dbReference type="ARBA" id="ARBA00022679"/>
    </source>
</evidence>
<sequence length="403" mass="45393">MDFSQLLVEKTDIITESWVEAVYLDRQISSANNLPSSAIQNHLHEILRAMVSVLSHDEASNIDTIVKENLFPVTLRAAQGFVPTEIVREYRLLRQVIFSTLEPDLLKGKVPQVIRAYNVINATIEQAIFQCCKIYVDERFQELQGLQNHVELTNQQVQELSCLVKAHQYNLCQLAHELKNSLSVIIGYAELFLRSHNRDTQRRDSVANLEYVERVIQHGRQVLYLINDALDIACYSSGKIKLSLEPTDVRSLINNIVELWEPLANEKQLQVVKNCDRAPETVLTAPLRLQQIITNLLINAIRYTNSGVINLTCQKLGDSDWCIEVMDTGIGIAPEDQVHIFEPFYQAKNSGSSWSNGSGLGLAIVWQLVKLMQGKIELVSQVGAGSTFTVTLPLETKLTETLP</sequence>
<organism evidence="8 9">
    <name type="scientific">Floridaenema aerugineum BLCC-F46</name>
    <dbReference type="NCBI Taxonomy" id="3153654"/>
    <lineage>
        <taxon>Bacteria</taxon>
        <taxon>Bacillati</taxon>
        <taxon>Cyanobacteriota</taxon>
        <taxon>Cyanophyceae</taxon>
        <taxon>Oscillatoriophycideae</taxon>
        <taxon>Aerosakkonematales</taxon>
        <taxon>Aerosakkonemataceae</taxon>
        <taxon>Floridanema</taxon>
        <taxon>Floridanema aerugineum</taxon>
    </lineage>
</organism>
<reference evidence="8 9" key="1">
    <citation type="submission" date="2024-09" db="EMBL/GenBank/DDBJ databases">
        <title>Floridaenema gen nov. (Aerosakkonemataceae, Aerosakkonematales ord. nov., Cyanobacteria) from benthic tropical and subtropical fresh waters, with the description of four new species.</title>
        <authorList>
            <person name="Moretto J.A."/>
            <person name="Berthold D.E."/>
            <person name="Lefler F.W."/>
            <person name="Huang I.-S."/>
            <person name="Laughinghouse H. IV."/>
        </authorList>
    </citation>
    <scope>NUCLEOTIDE SEQUENCE [LARGE SCALE GENOMIC DNA]</scope>
    <source>
        <strain evidence="8 9">BLCC-F46</strain>
    </source>
</reference>
<comment type="catalytic activity">
    <reaction evidence="1">
        <text>ATP + protein L-histidine = ADP + protein N-phospho-L-histidine.</text>
        <dbReference type="EC" id="2.7.13.3"/>
    </reaction>
</comment>
<dbReference type="InterPro" id="IPR036890">
    <property type="entry name" value="HATPase_C_sf"/>
</dbReference>
<dbReference type="CDD" id="cd00082">
    <property type="entry name" value="HisKA"/>
    <property type="match status" value="1"/>
</dbReference>
<dbReference type="PRINTS" id="PR00344">
    <property type="entry name" value="BCTRLSENSOR"/>
</dbReference>
<keyword evidence="8" id="KW-0547">Nucleotide-binding</keyword>
<dbReference type="InterPro" id="IPR003661">
    <property type="entry name" value="HisK_dim/P_dom"/>
</dbReference>
<gene>
    <name evidence="8" type="ORF">ACE1CC_15875</name>
</gene>
<protein>
    <recommendedName>
        <fullName evidence="2">histidine kinase</fullName>
        <ecNumber evidence="2">2.7.13.3</ecNumber>
    </recommendedName>
</protein>
<proteinExistence type="predicted"/>
<evidence type="ECO:0000256" key="5">
    <source>
        <dbReference type="ARBA" id="ARBA00022777"/>
    </source>
</evidence>
<dbReference type="InterPro" id="IPR005467">
    <property type="entry name" value="His_kinase_dom"/>
</dbReference>
<comment type="caution">
    <text evidence="8">The sequence shown here is derived from an EMBL/GenBank/DDBJ whole genome shotgun (WGS) entry which is preliminary data.</text>
</comment>
<dbReference type="Pfam" id="PF00512">
    <property type="entry name" value="HisKA"/>
    <property type="match status" value="1"/>
</dbReference>
<dbReference type="EC" id="2.7.13.3" evidence="2"/>
<dbReference type="InterPro" id="IPR004358">
    <property type="entry name" value="Sig_transdc_His_kin-like_C"/>
</dbReference>
<dbReference type="PANTHER" id="PTHR43047">
    <property type="entry name" value="TWO-COMPONENT HISTIDINE PROTEIN KINASE"/>
    <property type="match status" value="1"/>
</dbReference>
<dbReference type="SMART" id="SM00388">
    <property type="entry name" value="HisKA"/>
    <property type="match status" value="1"/>
</dbReference>